<dbReference type="GO" id="GO:0003887">
    <property type="term" value="F:DNA-directed DNA polymerase activity"/>
    <property type="evidence" value="ECO:0007669"/>
    <property type="project" value="UniProtKB-UniRule"/>
</dbReference>
<evidence type="ECO:0000256" key="3">
    <source>
        <dbReference type="ARBA" id="ARBA00022679"/>
    </source>
</evidence>
<keyword evidence="4" id="KW-0548">Nucleotidyltransferase</keyword>
<keyword evidence="3" id="KW-0808">Transferase</keyword>
<dbReference type="Proteomes" id="UP000295657">
    <property type="component" value="Unassembled WGS sequence"/>
</dbReference>
<evidence type="ECO:0000256" key="9">
    <source>
        <dbReference type="NCBIfam" id="TIGR01128"/>
    </source>
</evidence>
<organism evidence="12 13">
    <name type="scientific">Mesocricetibacter intestinalis</name>
    <dbReference type="NCBI Taxonomy" id="1521930"/>
    <lineage>
        <taxon>Bacteria</taxon>
        <taxon>Pseudomonadati</taxon>
        <taxon>Pseudomonadota</taxon>
        <taxon>Gammaproteobacteria</taxon>
        <taxon>Pasteurellales</taxon>
        <taxon>Pasteurellaceae</taxon>
        <taxon>Mesocricetibacter</taxon>
    </lineage>
</organism>
<dbReference type="AlphaFoldDB" id="A0A4R6VCH3"/>
<comment type="similarity">
    <text evidence="7">Belongs to the DNA polymerase HolA subunit family.</text>
</comment>
<name>A0A4R6VCH3_9PAST</name>
<evidence type="ECO:0000256" key="4">
    <source>
        <dbReference type="ARBA" id="ARBA00022695"/>
    </source>
</evidence>
<dbReference type="InterPro" id="IPR027417">
    <property type="entry name" value="P-loop_NTPase"/>
</dbReference>
<evidence type="ECO:0000259" key="10">
    <source>
        <dbReference type="Pfam" id="PF06144"/>
    </source>
</evidence>
<evidence type="ECO:0000256" key="8">
    <source>
        <dbReference type="ARBA" id="ARBA00049244"/>
    </source>
</evidence>
<gene>
    <name evidence="12" type="ORF">EDC45_1199</name>
</gene>
<feature type="domain" description="DNA polymerase III subunit delta C-terminal" evidence="11">
    <location>
        <begin position="216"/>
        <end position="344"/>
    </location>
</feature>
<dbReference type="OrthoDB" id="9770982at2"/>
<dbReference type="EMBL" id="SNYQ01000003">
    <property type="protein sequence ID" value="TDQ58126.1"/>
    <property type="molecule type" value="Genomic_DNA"/>
</dbReference>
<evidence type="ECO:0000256" key="6">
    <source>
        <dbReference type="ARBA" id="ARBA00022932"/>
    </source>
</evidence>
<dbReference type="GO" id="GO:0003677">
    <property type="term" value="F:DNA binding"/>
    <property type="evidence" value="ECO:0007669"/>
    <property type="project" value="InterPro"/>
</dbReference>
<comment type="caution">
    <text evidence="12">The sequence shown here is derived from an EMBL/GenBank/DDBJ whole genome shotgun (WGS) entry which is preliminary data.</text>
</comment>
<dbReference type="Gene3D" id="1.10.8.60">
    <property type="match status" value="1"/>
</dbReference>
<evidence type="ECO:0000256" key="1">
    <source>
        <dbReference type="ARBA" id="ARBA00012417"/>
    </source>
</evidence>
<feature type="domain" description="DNA polymerase III delta N-terminal" evidence="10">
    <location>
        <begin position="21"/>
        <end position="131"/>
    </location>
</feature>
<dbReference type="EC" id="2.7.7.7" evidence="1 9"/>
<dbReference type="NCBIfam" id="TIGR01128">
    <property type="entry name" value="holA"/>
    <property type="match status" value="1"/>
</dbReference>
<keyword evidence="5" id="KW-0235">DNA replication</keyword>
<dbReference type="Gene3D" id="1.20.272.10">
    <property type="match status" value="1"/>
</dbReference>
<dbReference type="PANTHER" id="PTHR34388:SF1">
    <property type="entry name" value="DNA POLYMERASE III SUBUNIT DELTA"/>
    <property type="match status" value="1"/>
</dbReference>
<evidence type="ECO:0000313" key="13">
    <source>
        <dbReference type="Proteomes" id="UP000295657"/>
    </source>
</evidence>
<dbReference type="Pfam" id="PF06144">
    <property type="entry name" value="DNA_pol3_delta"/>
    <property type="match status" value="1"/>
</dbReference>
<dbReference type="SUPFAM" id="SSF48019">
    <property type="entry name" value="post-AAA+ oligomerization domain-like"/>
    <property type="match status" value="1"/>
</dbReference>
<dbReference type="Gene3D" id="3.40.50.300">
    <property type="entry name" value="P-loop containing nucleotide triphosphate hydrolases"/>
    <property type="match status" value="1"/>
</dbReference>
<accession>A0A4R6VCH3</accession>
<keyword evidence="13" id="KW-1185">Reference proteome</keyword>
<dbReference type="GO" id="GO:0009360">
    <property type="term" value="C:DNA polymerase III complex"/>
    <property type="evidence" value="ECO:0007669"/>
    <property type="project" value="UniProtKB-UniRule"/>
</dbReference>
<protein>
    <recommendedName>
        <fullName evidence="2 9">DNA polymerase III subunit delta</fullName>
        <ecNumber evidence="1 9">2.7.7.7</ecNumber>
    </recommendedName>
</protein>
<dbReference type="Pfam" id="PF14840">
    <property type="entry name" value="DNA_pol3_delt_C"/>
    <property type="match status" value="1"/>
</dbReference>
<dbReference type="PANTHER" id="PTHR34388">
    <property type="entry name" value="DNA POLYMERASE III SUBUNIT DELTA"/>
    <property type="match status" value="1"/>
</dbReference>
<dbReference type="InterPro" id="IPR032780">
    <property type="entry name" value="DNA_pol3_delt_C"/>
</dbReference>
<proteinExistence type="inferred from homology"/>
<comment type="catalytic activity">
    <reaction evidence="8">
        <text>DNA(n) + a 2'-deoxyribonucleoside 5'-triphosphate = DNA(n+1) + diphosphate</text>
        <dbReference type="Rhea" id="RHEA:22508"/>
        <dbReference type="Rhea" id="RHEA-COMP:17339"/>
        <dbReference type="Rhea" id="RHEA-COMP:17340"/>
        <dbReference type="ChEBI" id="CHEBI:33019"/>
        <dbReference type="ChEBI" id="CHEBI:61560"/>
        <dbReference type="ChEBI" id="CHEBI:173112"/>
        <dbReference type="EC" id="2.7.7.7"/>
    </reaction>
</comment>
<evidence type="ECO:0000313" key="12">
    <source>
        <dbReference type="EMBL" id="TDQ58126.1"/>
    </source>
</evidence>
<dbReference type="CDD" id="cd18138">
    <property type="entry name" value="HLD_clamp_pol_III_delta"/>
    <property type="match status" value="1"/>
</dbReference>
<reference evidence="12 13" key="1">
    <citation type="submission" date="2019-03" db="EMBL/GenBank/DDBJ databases">
        <title>Genomic Encyclopedia of Type Strains, Phase IV (KMG-IV): sequencing the most valuable type-strain genomes for metagenomic binning, comparative biology and taxonomic classification.</title>
        <authorList>
            <person name="Goeker M."/>
        </authorList>
    </citation>
    <scope>NUCLEOTIDE SEQUENCE [LARGE SCALE GENOMIC DNA]</scope>
    <source>
        <strain evidence="12 13">DSM 28403</strain>
    </source>
</reference>
<dbReference type="GO" id="GO:0006261">
    <property type="term" value="P:DNA-templated DNA replication"/>
    <property type="evidence" value="ECO:0007669"/>
    <property type="project" value="TreeGrafter"/>
</dbReference>
<keyword evidence="6" id="KW-0239">DNA-directed DNA polymerase</keyword>
<evidence type="ECO:0000256" key="5">
    <source>
        <dbReference type="ARBA" id="ARBA00022705"/>
    </source>
</evidence>
<sequence length="351" mass="40366">MNRIFAEQLSANLAAGIKGIYYLAGQDPLLLDESLATIVQNAAAQGFDEKFEMKVEAAADWNGLFDRCQSRGLFFSRQIILLHLPDNIGSALQSSLLQLMQLLNPDILLVLQLSRLSRTTEKQGWHQAALQYEPNLTLVQCQTPNAEQLPRWISHRARQMGLHIEQEAIQLLAYSYENNLLALKQTLQLLMLLYPDKKLSFARVQTIVEQSSLFTPYQWVDALMQGRENRAERILRGLQAEDVQAIILLRALQRELIMLLELAKPQQPIHLDQPLPAAQLKAGFDRLKIWQSRRGLYTELFKRLTYRRLYLIFQRLAELERQAKQSFDTDIWQGLADLSVQICASETKLRN</sequence>
<dbReference type="SUPFAM" id="SSF52540">
    <property type="entry name" value="P-loop containing nucleoside triphosphate hydrolases"/>
    <property type="match status" value="1"/>
</dbReference>
<dbReference type="InterPro" id="IPR008921">
    <property type="entry name" value="DNA_pol3_clamp-load_cplx_C"/>
</dbReference>
<dbReference type="InterPro" id="IPR010372">
    <property type="entry name" value="DNA_pol3_delta_N"/>
</dbReference>
<evidence type="ECO:0000256" key="7">
    <source>
        <dbReference type="ARBA" id="ARBA00034754"/>
    </source>
</evidence>
<evidence type="ECO:0000259" key="11">
    <source>
        <dbReference type="Pfam" id="PF14840"/>
    </source>
</evidence>
<dbReference type="RefSeq" id="WP_133544449.1">
    <property type="nucleotide sequence ID" value="NZ_SNYQ01000003.1"/>
</dbReference>
<dbReference type="InterPro" id="IPR005790">
    <property type="entry name" value="DNA_polIII_delta"/>
</dbReference>
<evidence type="ECO:0000256" key="2">
    <source>
        <dbReference type="ARBA" id="ARBA00017703"/>
    </source>
</evidence>